<dbReference type="Pfam" id="PF04479">
    <property type="entry name" value="RTA1"/>
    <property type="match status" value="2"/>
</dbReference>
<evidence type="ECO:0000256" key="1">
    <source>
        <dbReference type="ARBA" id="ARBA00004141"/>
    </source>
</evidence>
<feature type="region of interest" description="Disordered" evidence="8">
    <location>
        <begin position="1"/>
        <end position="26"/>
    </location>
</feature>
<feature type="transmembrane region" description="Helical" evidence="9">
    <location>
        <begin position="706"/>
        <end position="723"/>
    </location>
</feature>
<dbReference type="Pfam" id="PF02133">
    <property type="entry name" value="Transp_cyt_pur"/>
    <property type="match status" value="1"/>
</dbReference>
<gene>
    <name evidence="10" type="ORF">D9619_012607</name>
</gene>
<feature type="compositionally biased region" description="Basic and acidic residues" evidence="8">
    <location>
        <begin position="1050"/>
        <end position="1059"/>
    </location>
</feature>
<evidence type="ECO:0000256" key="6">
    <source>
        <dbReference type="ARBA" id="ARBA00022989"/>
    </source>
</evidence>
<proteinExistence type="inferred from homology"/>
<keyword evidence="7 9" id="KW-0472">Membrane</keyword>
<keyword evidence="5 9" id="KW-0812">Transmembrane</keyword>
<name>A0A8H5EYY6_9AGAR</name>
<evidence type="ECO:0000313" key="10">
    <source>
        <dbReference type="EMBL" id="KAF5317740.1"/>
    </source>
</evidence>
<protein>
    <submittedName>
        <fullName evidence="10">Uncharacterized protein</fullName>
    </submittedName>
</protein>
<feature type="transmembrane region" description="Helical" evidence="9">
    <location>
        <begin position="154"/>
        <end position="176"/>
    </location>
</feature>
<dbReference type="InterPro" id="IPR001248">
    <property type="entry name" value="Pur-cyt_permease"/>
</dbReference>
<feature type="transmembrane region" description="Helical" evidence="9">
    <location>
        <begin position="498"/>
        <end position="516"/>
    </location>
</feature>
<feature type="transmembrane region" description="Helical" evidence="9">
    <location>
        <begin position="612"/>
        <end position="634"/>
    </location>
</feature>
<feature type="transmembrane region" description="Helical" evidence="9">
    <location>
        <begin position="218"/>
        <end position="241"/>
    </location>
</feature>
<organism evidence="10 11">
    <name type="scientific">Psilocybe cf. subviscida</name>
    <dbReference type="NCBI Taxonomy" id="2480587"/>
    <lineage>
        <taxon>Eukaryota</taxon>
        <taxon>Fungi</taxon>
        <taxon>Dikarya</taxon>
        <taxon>Basidiomycota</taxon>
        <taxon>Agaricomycotina</taxon>
        <taxon>Agaricomycetes</taxon>
        <taxon>Agaricomycetidae</taxon>
        <taxon>Agaricales</taxon>
        <taxon>Agaricineae</taxon>
        <taxon>Strophariaceae</taxon>
        <taxon>Psilocybe</taxon>
    </lineage>
</organism>
<accession>A0A8H5EYY6</accession>
<evidence type="ECO:0000256" key="8">
    <source>
        <dbReference type="SAM" id="MobiDB-lite"/>
    </source>
</evidence>
<dbReference type="FunFam" id="1.10.4160.10:FF:000002">
    <property type="entry name" value="Purine-cytosine permease fcyB"/>
    <property type="match status" value="1"/>
</dbReference>
<dbReference type="AlphaFoldDB" id="A0A8H5EYY6"/>
<feature type="transmembrane region" description="Helical" evidence="9">
    <location>
        <begin position="835"/>
        <end position="856"/>
    </location>
</feature>
<feature type="transmembrane region" description="Helical" evidence="9">
    <location>
        <begin position="906"/>
        <end position="930"/>
    </location>
</feature>
<feature type="transmembrane region" description="Helical" evidence="9">
    <location>
        <begin position="868"/>
        <end position="886"/>
    </location>
</feature>
<dbReference type="InterPro" id="IPR007568">
    <property type="entry name" value="RTA1"/>
</dbReference>
<feature type="transmembrane region" description="Helical" evidence="9">
    <location>
        <begin position="768"/>
        <end position="786"/>
    </location>
</feature>
<keyword evidence="4" id="KW-0597">Phosphoprotein</keyword>
<feature type="transmembrane region" description="Helical" evidence="9">
    <location>
        <begin position="413"/>
        <end position="435"/>
    </location>
</feature>
<keyword evidence="3" id="KW-0813">Transport</keyword>
<comment type="similarity">
    <text evidence="2">Belongs to the purine-cytosine permease (2.A.39) family.</text>
</comment>
<comment type="caution">
    <text evidence="10">The sequence shown here is derived from an EMBL/GenBank/DDBJ whole genome shotgun (WGS) entry which is preliminary data.</text>
</comment>
<feature type="transmembrane region" description="Helical" evidence="9">
    <location>
        <begin position="113"/>
        <end position="134"/>
    </location>
</feature>
<evidence type="ECO:0000256" key="3">
    <source>
        <dbReference type="ARBA" id="ARBA00022448"/>
    </source>
</evidence>
<feature type="region of interest" description="Disordered" evidence="8">
    <location>
        <begin position="1029"/>
        <end position="1059"/>
    </location>
</feature>
<dbReference type="GO" id="GO:0015851">
    <property type="term" value="P:nucleobase transport"/>
    <property type="evidence" value="ECO:0007669"/>
    <property type="project" value="UniProtKB-ARBA"/>
</dbReference>
<dbReference type="PANTHER" id="PTHR31806">
    <property type="entry name" value="PURINE-CYTOSINE PERMEASE FCY2-RELATED"/>
    <property type="match status" value="1"/>
</dbReference>
<feature type="transmembrane region" description="Helical" evidence="9">
    <location>
        <begin position="82"/>
        <end position="101"/>
    </location>
</feature>
<feature type="transmembrane region" description="Helical" evidence="9">
    <location>
        <begin position="382"/>
        <end position="401"/>
    </location>
</feature>
<evidence type="ECO:0000256" key="4">
    <source>
        <dbReference type="ARBA" id="ARBA00022553"/>
    </source>
</evidence>
<keyword evidence="11" id="KW-1185">Reference proteome</keyword>
<dbReference type="InterPro" id="IPR026030">
    <property type="entry name" value="Pur-cyt_permease_Fcy2/21/22"/>
</dbReference>
<evidence type="ECO:0000313" key="11">
    <source>
        <dbReference type="Proteomes" id="UP000567179"/>
    </source>
</evidence>
<dbReference type="GO" id="GO:0022857">
    <property type="term" value="F:transmembrane transporter activity"/>
    <property type="evidence" value="ECO:0007669"/>
    <property type="project" value="InterPro"/>
</dbReference>
<comment type="subcellular location">
    <subcellularLocation>
        <location evidence="1">Membrane</location>
        <topology evidence="1">Multi-pass membrane protein</topology>
    </subcellularLocation>
</comment>
<sequence>MGSSPAPSLEKAEYGSKTGSDEETPRVKVEVDELEDPSKAIVARFGFLGPFLAKLFDLGVEARGVERVPENMRTGVFIWNNIFMWWSVNTVLTTVSIGILAQQLFTLTLPHAIATIMCFGAIGTILTSFIATLGPITGLRTMIITRFSSGYLGGAIYSVLNIITQLGFSVSCVIVGGQTLAAVKPGTLSLTGGIIIIAVLSLVPCFIGYNFIHRSEKYAWIPLIIVMLCLWGLGAHAGFDWTAQKAKEDTGRALSADILSFGGIILGSFTGWAPVAADYNCRLPVDSPPTKIFIMTFIGIYVPICLIEILGAALMSITKPAFTDAFASGGMGGLIAQTLSPWGGGGKFLLLILALSVLNNNIVNTYSAGLSMQSLGRPFAKLPRIFWTTLGAVAYTVAGVAGKEHFSAFLSNFLAILGYWTAWFIVIVLEEHFIFRRKSGMLGGYNLDDWDSPSRLPLGIAGILAACFGAAGAVVGMSEVWYTGPIGKMAGAEFGADLGFELAFAFSAVVYPPMRWAEIRYTVTHTVQSFKYRQRFFLITAVLCGIIELIGWSGRIWSAFNSINPTPFQIQITCTIIAPTPLLAANFVIFGRIIRRLGAGYSRLRPRLYSQIFTSSDVISLIVQAFGGALAAGASTPEKANKGAHIMLVGIFIQLLIMILFAACMTEFLIRHKNGTPVSGRIVRDNKIAAADDEDFRTELTREVRTMIYVLIFTTTLLFIRTAELADGWDGKIIKTQVYFNVLDATMVTLAIGHEFHGSPYHYIPSEAVAITFIVLYSISTIIHVGQAGYYRMWWLLPTVGLCGLLEILGWSARLWSSFSPPLSPPFEMQITCTILGPTPLLAANFVIFGTIIRHLGPQYSRLSPKLYTILFCTCDVISLVIQAVGGGKAAVASGNDMDPTPGGHIMLGGISFQLLTITVYALCASEFYVRYTHDWPVKGKSLAVEDVPPPPSPALSKKISIMSGALLFSTTCLFIRAVYREIELSNGWDGRIISTQVLFNVLDGAMITLALYTLNFFHPAYLVGPGKGPSPPYNHTRTSSPSDAASTSEQEKVGTKAV</sequence>
<dbReference type="GO" id="GO:0005886">
    <property type="term" value="C:plasma membrane"/>
    <property type="evidence" value="ECO:0007669"/>
    <property type="project" value="TreeGrafter"/>
</dbReference>
<feature type="transmembrane region" description="Helical" evidence="9">
    <location>
        <begin position="536"/>
        <end position="558"/>
    </location>
</feature>
<feature type="compositionally biased region" description="Basic and acidic residues" evidence="8">
    <location>
        <begin position="10"/>
        <end position="26"/>
    </location>
</feature>
<feature type="transmembrane region" description="Helical" evidence="9">
    <location>
        <begin position="998"/>
        <end position="1018"/>
    </location>
</feature>
<evidence type="ECO:0000256" key="5">
    <source>
        <dbReference type="ARBA" id="ARBA00022692"/>
    </source>
</evidence>
<reference evidence="10 11" key="1">
    <citation type="journal article" date="2020" name="ISME J.">
        <title>Uncovering the hidden diversity of litter-decomposition mechanisms in mushroom-forming fungi.</title>
        <authorList>
            <person name="Floudas D."/>
            <person name="Bentzer J."/>
            <person name="Ahren D."/>
            <person name="Johansson T."/>
            <person name="Persson P."/>
            <person name="Tunlid A."/>
        </authorList>
    </citation>
    <scope>NUCLEOTIDE SEQUENCE [LARGE SCALE GENOMIC DNA]</scope>
    <source>
        <strain evidence="10 11">CBS 101986</strain>
    </source>
</reference>
<feature type="compositionally biased region" description="Polar residues" evidence="8">
    <location>
        <begin position="1034"/>
        <end position="1049"/>
    </location>
</feature>
<dbReference type="GO" id="GO:0000329">
    <property type="term" value="C:fungal-type vacuole membrane"/>
    <property type="evidence" value="ECO:0007669"/>
    <property type="project" value="TreeGrafter"/>
</dbReference>
<feature type="transmembrane region" description="Helical" evidence="9">
    <location>
        <begin position="570"/>
        <end position="591"/>
    </location>
</feature>
<feature type="transmembrane region" description="Helical" evidence="9">
    <location>
        <begin position="456"/>
        <end position="478"/>
    </location>
</feature>
<keyword evidence="6 9" id="KW-1133">Transmembrane helix</keyword>
<dbReference type="PANTHER" id="PTHR31806:SF1">
    <property type="entry name" value="PURINE-CYTOSINE PERMEASE FCY2-RELATED"/>
    <property type="match status" value="1"/>
</dbReference>
<evidence type="ECO:0000256" key="9">
    <source>
        <dbReference type="SAM" id="Phobius"/>
    </source>
</evidence>
<dbReference type="EMBL" id="JAACJJ010000032">
    <property type="protein sequence ID" value="KAF5317740.1"/>
    <property type="molecule type" value="Genomic_DNA"/>
</dbReference>
<feature type="transmembrane region" description="Helical" evidence="9">
    <location>
        <begin position="646"/>
        <end position="670"/>
    </location>
</feature>
<feature type="transmembrane region" description="Helical" evidence="9">
    <location>
        <begin position="292"/>
        <end position="314"/>
    </location>
</feature>
<dbReference type="Proteomes" id="UP000567179">
    <property type="component" value="Unassembled WGS sequence"/>
</dbReference>
<dbReference type="Gene3D" id="1.10.4160.10">
    <property type="entry name" value="Hydantoin permease"/>
    <property type="match status" value="1"/>
</dbReference>
<feature type="transmembrane region" description="Helical" evidence="9">
    <location>
        <begin position="793"/>
        <end position="815"/>
    </location>
</feature>
<feature type="transmembrane region" description="Helical" evidence="9">
    <location>
        <begin position="253"/>
        <end position="272"/>
    </location>
</feature>
<evidence type="ECO:0000256" key="7">
    <source>
        <dbReference type="ARBA" id="ARBA00023136"/>
    </source>
</evidence>
<evidence type="ECO:0000256" key="2">
    <source>
        <dbReference type="ARBA" id="ARBA00008974"/>
    </source>
</evidence>
<dbReference type="OrthoDB" id="2116389at2759"/>
<feature type="transmembrane region" description="Helical" evidence="9">
    <location>
        <begin position="188"/>
        <end position="212"/>
    </location>
</feature>
<feature type="transmembrane region" description="Helical" evidence="9">
    <location>
        <begin position="348"/>
        <end position="370"/>
    </location>
</feature>